<dbReference type="AlphaFoldDB" id="A0A1A6HHH6"/>
<dbReference type="EMBL" id="LZPO01034769">
    <property type="protein sequence ID" value="OBS77102.1"/>
    <property type="molecule type" value="Genomic_DNA"/>
</dbReference>
<protein>
    <submittedName>
        <fullName evidence="1">Uncharacterized protein</fullName>
    </submittedName>
</protein>
<comment type="caution">
    <text evidence="1">The sequence shown here is derived from an EMBL/GenBank/DDBJ whole genome shotgun (WGS) entry which is preliminary data.</text>
</comment>
<sequence>MMVSWDLGSSVVEWLSLCYAAEQIAEAYSVATLEGDIPSEFSGFWNPLKELSDRMSGVHFPAMSDTFDHRMRWKALGAWE</sequence>
<keyword evidence="2" id="KW-1185">Reference proteome</keyword>
<organism evidence="1 2">
    <name type="scientific">Neotoma lepida</name>
    <name type="common">Desert woodrat</name>
    <dbReference type="NCBI Taxonomy" id="56216"/>
    <lineage>
        <taxon>Eukaryota</taxon>
        <taxon>Metazoa</taxon>
        <taxon>Chordata</taxon>
        <taxon>Craniata</taxon>
        <taxon>Vertebrata</taxon>
        <taxon>Euteleostomi</taxon>
        <taxon>Mammalia</taxon>
        <taxon>Eutheria</taxon>
        <taxon>Euarchontoglires</taxon>
        <taxon>Glires</taxon>
        <taxon>Rodentia</taxon>
        <taxon>Myomorpha</taxon>
        <taxon>Muroidea</taxon>
        <taxon>Cricetidae</taxon>
        <taxon>Neotominae</taxon>
        <taxon>Neotoma</taxon>
    </lineage>
</organism>
<feature type="non-terminal residue" evidence="1">
    <location>
        <position position="80"/>
    </location>
</feature>
<accession>A0A1A6HHH6</accession>
<name>A0A1A6HHH6_NEOLE</name>
<proteinExistence type="predicted"/>
<gene>
    <name evidence="1" type="ORF">A6R68_16459</name>
</gene>
<dbReference type="Proteomes" id="UP000092124">
    <property type="component" value="Unassembled WGS sequence"/>
</dbReference>
<evidence type="ECO:0000313" key="2">
    <source>
        <dbReference type="Proteomes" id="UP000092124"/>
    </source>
</evidence>
<reference evidence="1 2" key="1">
    <citation type="submission" date="2016-06" db="EMBL/GenBank/DDBJ databases">
        <title>The Draft Genome Sequence and Annotation of the Desert Woodrat Neotoma lepida.</title>
        <authorList>
            <person name="Campbell M."/>
            <person name="Oakeson K.F."/>
            <person name="Yandell M."/>
            <person name="Halpert J.R."/>
            <person name="Dearing D."/>
        </authorList>
    </citation>
    <scope>NUCLEOTIDE SEQUENCE [LARGE SCALE GENOMIC DNA]</scope>
    <source>
        <strain evidence="1">417</strain>
        <tissue evidence="1">Liver</tissue>
    </source>
</reference>
<evidence type="ECO:0000313" key="1">
    <source>
        <dbReference type="EMBL" id="OBS77102.1"/>
    </source>
</evidence>